<dbReference type="EMBL" id="CM045758">
    <property type="protein sequence ID" value="KAI8030550.1"/>
    <property type="molecule type" value="Genomic_DNA"/>
</dbReference>
<evidence type="ECO:0000313" key="2">
    <source>
        <dbReference type="Proteomes" id="UP001060215"/>
    </source>
</evidence>
<dbReference type="Proteomes" id="UP001060215">
    <property type="component" value="Chromosome 1"/>
</dbReference>
<gene>
    <name evidence="1" type="ORF">LOK49_LG01G00937</name>
</gene>
<proteinExistence type="predicted"/>
<accession>A0ACC0IXY7</accession>
<protein>
    <submittedName>
        <fullName evidence="1">60S ribosomal protein L5-1</fullName>
    </submittedName>
</protein>
<keyword evidence="2" id="KW-1185">Reference proteome</keyword>
<sequence length="71" mass="7740">MGVLCLGQGCLSLQGALDGGLDIPHSDKRFSGFSKDSKQLDAEVHLKYIYGGHVAAYMKMNQRSIDLILEV</sequence>
<evidence type="ECO:0000313" key="1">
    <source>
        <dbReference type="EMBL" id="KAI8030550.1"/>
    </source>
</evidence>
<name>A0ACC0IXY7_9ERIC</name>
<organism evidence="1 2">
    <name type="scientific">Camellia lanceoleosa</name>
    <dbReference type="NCBI Taxonomy" id="1840588"/>
    <lineage>
        <taxon>Eukaryota</taxon>
        <taxon>Viridiplantae</taxon>
        <taxon>Streptophyta</taxon>
        <taxon>Embryophyta</taxon>
        <taxon>Tracheophyta</taxon>
        <taxon>Spermatophyta</taxon>
        <taxon>Magnoliopsida</taxon>
        <taxon>eudicotyledons</taxon>
        <taxon>Gunneridae</taxon>
        <taxon>Pentapetalae</taxon>
        <taxon>asterids</taxon>
        <taxon>Ericales</taxon>
        <taxon>Theaceae</taxon>
        <taxon>Camellia</taxon>
    </lineage>
</organism>
<keyword evidence="1" id="KW-0687">Ribonucleoprotein</keyword>
<keyword evidence="1" id="KW-0689">Ribosomal protein</keyword>
<reference evidence="1 2" key="1">
    <citation type="journal article" date="2022" name="Plant J.">
        <title>Chromosome-level genome of Camellia lanceoleosa provides a valuable resource for understanding genome evolution and self-incompatibility.</title>
        <authorList>
            <person name="Gong W."/>
            <person name="Xiao S."/>
            <person name="Wang L."/>
            <person name="Liao Z."/>
            <person name="Chang Y."/>
            <person name="Mo W."/>
            <person name="Hu G."/>
            <person name="Li W."/>
            <person name="Zhao G."/>
            <person name="Zhu H."/>
            <person name="Hu X."/>
            <person name="Ji K."/>
            <person name="Xiang X."/>
            <person name="Song Q."/>
            <person name="Yuan D."/>
            <person name="Jin S."/>
            <person name="Zhang L."/>
        </authorList>
    </citation>
    <scope>NUCLEOTIDE SEQUENCE [LARGE SCALE GENOMIC DNA]</scope>
    <source>
        <strain evidence="1">SQ_2022a</strain>
    </source>
</reference>
<comment type="caution">
    <text evidence="1">The sequence shown here is derived from an EMBL/GenBank/DDBJ whole genome shotgun (WGS) entry which is preliminary data.</text>
</comment>